<accession>A0A1I5TPN6</accession>
<name>A0A1I5TPN6_9RHOB</name>
<evidence type="ECO:0008006" key="4">
    <source>
        <dbReference type="Google" id="ProtNLM"/>
    </source>
</evidence>
<dbReference type="Proteomes" id="UP000199356">
    <property type="component" value="Unassembled WGS sequence"/>
</dbReference>
<feature type="chain" id="PRO_5011688055" description="Lipoprotein" evidence="1">
    <location>
        <begin position="29"/>
        <end position="115"/>
    </location>
</feature>
<keyword evidence="3" id="KW-1185">Reference proteome</keyword>
<reference evidence="2 3" key="1">
    <citation type="submission" date="2016-10" db="EMBL/GenBank/DDBJ databases">
        <authorList>
            <person name="de Groot N.N."/>
        </authorList>
    </citation>
    <scope>NUCLEOTIDE SEQUENCE [LARGE SCALE GENOMIC DNA]</scope>
    <source>
        <strain evidence="2 3">DSM 19547</strain>
    </source>
</reference>
<dbReference type="AlphaFoldDB" id="A0A1I5TPN6"/>
<sequence length="115" mass="12301">MQRPHRIRASASAAYLSFPLRVGGSLSAALVALTACTAPIDRPADPEQGFLEELPQGLAALAAPGQNLQAVRLRPEDGCYWYRYVGPVEITMLPLRTIDGQPICNRTQVAPTAGS</sequence>
<gene>
    <name evidence="2" type="ORF">SAMN04488047_11462</name>
</gene>
<keyword evidence="1" id="KW-0732">Signal</keyword>
<organism evidence="2 3">
    <name type="scientific">Tranquillimonas alkanivorans</name>
    <dbReference type="NCBI Taxonomy" id="441119"/>
    <lineage>
        <taxon>Bacteria</taxon>
        <taxon>Pseudomonadati</taxon>
        <taxon>Pseudomonadota</taxon>
        <taxon>Alphaproteobacteria</taxon>
        <taxon>Rhodobacterales</taxon>
        <taxon>Roseobacteraceae</taxon>
        <taxon>Tranquillimonas</taxon>
    </lineage>
</organism>
<evidence type="ECO:0000313" key="2">
    <source>
        <dbReference type="EMBL" id="SFP85044.1"/>
    </source>
</evidence>
<proteinExistence type="predicted"/>
<dbReference type="STRING" id="441119.SAMN04488047_11462"/>
<protein>
    <recommendedName>
        <fullName evidence="4">Lipoprotein</fullName>
    </recommendedName>
</protein>
<evidence type="ECO:0000256" key="1">
    <source>
        <dbReference type="SAM" id="SignalP"/>
    </source>
</evidence>
<evidence type="ECO:0000313" key="3">
    <source>
        <dbReference type="Proteomes" id="UP000199356"/>
    </source>
</evidence>
<feature type="signal peptide" evidence="1">
    <location>
        <begin position="1"/>
        <end position="28"/>
    </location>
</feature>
<dbReference type="EMBL" id="FOXA01000014">
    <property type="protein sequence ID" value="SFP85044.1"/>
    <property type="molecule type" value="Genomic_DNA"/>
</dbReference>